<feature type="transmembrane region" description="Helical" evidence="6">
    <location>
        <begin position="12"/>
        <end position="40"/>
    </location>
</feature>
<sequence>MTIGARVLKTGMAVALAIYLSGLIGFANPLLPAVSAIFTLQPSIFRSWQQISEQFQTNLLGAAIALGAVQLIGSSPITVGIVCIAVILISIKLKMEATVGLTLVTVVAVMEANSTGWMFAVERFLQVLTGMGAAFAVNVLIFPPSPRKQFHDLVLESYTQLSLLLRTSISDEMKEQVYKQEKDKLHGIIGRLEERFKVLEEERSFRAARRAERARQLLLAKQLIRAVNKGADLLEVIEEHYFSSPGAEAWANRLDSQIEELTKYHEFLLLKLDDKIKPGSFIQDDAITGTSLARQLTDYLKENPDEHRRLVFVASALFEYGYHLRRLEKLIEQVQNREAEDASRKWQIFPMKSKD</sequence>
<dbReference type="InterPro" id="IPR010343">
    <property type="entry name" value="ArAE_1"/>
</dbReference>
<dbReference type="Pfam" id="PF06081">
    <property type="entry name" value="ArAE_1"/>
    <property type="match status" value="1"/>
</dbReference>
<keyword evidence="4 6" id="KW-1133">Transmembrane helix</keyword>
<protein>
    <recommendedName>
        <fullName evidence="9">Aromatic acid exporter family protein</fullName>
    </recommendedName>
</protein>
<name>A0A229NW34_9BACL</name>
<keyword evidence="5 6" id="KW-0472">Membrane</keyword>
<evidence type="ECO:0000313" key="7">
    <source>
        <dbReference type="EMBL" id="OXM14078.1"/>
    </source>
</evidence>
<accession>A0A229NW34</accession>
<dbReference type="OrthoDB" id="1653617at2"/>
<dbReference type="Proteomes" id="UP000215145">
    <property type="component" value="Unassembled WGS sequence"/>
</dbReference>
<keyword evidence="3 6" id="KW-0812">Transmembrane</keyword>
<dbReference type="GO" id="GO:0005886">
    <property type="term" value="C:plasma membrane"/>
    <property type="evidence" value="ECO:0007669"/>
    <property type="project" value="UniProtKB-SubCell"/>
</dbReference>
<feature type="transmembrane region" description="Helical" evidence="6">
    <location>
        <begin position="60"/>
        <end position="91"/>
    </location>
</feature>
<evidence type="ECO:0000256" key="3">
    <source>
        <dbReference type="ARBA" id="ARBA00022692"/>
    </source>
</evidence>
<evidence type="ECO:0008006" key="9">
    <source>
        <dbReference type="Google" id="ProtNLM"/>
    </source>
</evidence>
<dbReference type="InterPro" id="IPR052984">
    <property type="entry name" value="UPF0421"/>
</dbReference>
<dbReference type="PANTHER" id="PTHR40064">
    <property type="entry name" value="MEMBRANE PROTEIN-RELATED"/>
    <property type="match status" value="1"/>
</dbReference>
<keyword evidence="8" id="KW-1185">Reference proteome</keyword>
<organism evidence="7 8">
    <name type="scientific">Paenibacillus herberti</name>
    <dbReference type="NCBI Taxonomy" id="1619309"/>
    <lineage>
        <taxon>Bacteria</taxon>
        <taxon>Bacillati</taxon>
        <taxon>Bacillota</taxon>
        <taxon>Bacilli</taxon>
        <taxon>Bacillales</taxon>
        <taxon>Paenibacillaceae</taxon>
        <taxon>Paenibacillus</taxon>
    </lineage>
</organism>
<keyword evidence="2" id="KW-1003">Cell membrane</keyword>
<evidence type="ECO:0000256" key="2">
    <source>
        <dbReference type="ARBA" id="ARBA00022475"/>
    </source>
</evidence>
<evidence type="ECO:0000256" key="4">
    <source>
        <dbReference type="ARBA" id="ARBA00022989"/>
    </source>
</evidence>
<dbReference type="AlphaFoldDB" id="A0A229NW34"/>
<gene>
    <name evidence="7" type="ORF">CGZ75_13905</name>
</gene>
<feature type="transmembrane region" description="Helical" evidence="6">
    <location>
        <begin position="98"/>
        <end position="118"/>
    </location>
</feature>
<comment type="subcellular location">
    <subcellularLocation>
        <location evidence="1">Cell membrane</location>
        <topology evidence="1">Multi-pass membrane protein</topology>
    </subcellularLocation>
</comment>
<comment type="caution">
    <text evidence="7">The sequence shown here is derived from an EMBL/GenBank/DDBJ whole genome shotgun (WGS) entry which is preliminary data.</text>
</comment>
<evidence type="ECO:0000256" key="6">
    <source>
        <dbReference type="SAM" id="Phobius"/>
    </source>
</evidence>
<evidence type="ECO:0000313" key="8">
    <source>
        <dbReference type="Proteomes" id="UP000215145"/>
    </source>
</evidence>
<dbReference type="PANTHER" id="PTHR40064:SF1">
    <property type="entry name" value="MEMBRANE PROTEIN"/>
    <property type="match status" value="1"/>
</dbReference>
<evidence type="ECO:0000256" key="5">
    <source>
        <dbReference type="ARBA" id="ARBA00023136"/>
    </source>
</evidence>
<proteinExistence type="predicted"/>
<dbReference type="RefSeq" id="WP_089524901.1">
    <property type="nucleotide sequence ID" value="NZ_NMUQ01000002.1"/>
</dbReference>
<evidence type="ECO:0000256" key="1">
    <source>
        <dbReference type="ARBA" id="ARBA00004651"/>
    </source>
</evidence>
<reference evidence="7 8" key="1">
    <citation type="submission" date="2017-07" db="EMBL/GenBank/DDBJ databases">
        <title>Paenibacillus herberti R33 genome sequencing and assembly.</title>
        <authorList>
            <person name="Su W."/>
        </authorList>
    </citation>
    <scope>NUCLEOTIDE SEQUENCE [LARGE SCALE GENOMIC DNA]</scope>
    <source>
        <strain evidence="7 8">R33</strain>
    </source>
</reference>
<dbReference type="EMBL" id="NMUQ01000002">
    <property type="protein sequence ID" value="OXM14078.1"/>
    <property type="molecule type" value="Genomic_DNA"/>
</dbReference>